<protein>
    <submittedName>
        <fullName evidence="6">Uncharacterized protein</fullName>
    </submittedName>
</protein>
<dbReference type="InterPro" id="IPR000209">
    <property type="entry name" value="Peptidase_S8/S53_dom"/>
</dbReference>
<proteinExistence type="predicted"/>
<dbReference type="CDD" id="cd00306">
    <property type="entry name" value="Peptidases_S8_S53"/>
    <property type="match status" value="1"/>
</dbReference>
<evidence type="ECO:0000256" key="3">
    <source>
        <dbReference type="ARBA" id="ARBA00022825"/>
    </source>
</evidence>
<reference evidence="6 7" key="1">
    <citation type="submission" date="2018-12" db="EMBL/GenBank/DDBJ databases">
        <title>Draft genome sequence of Xylaria grammica IHI A82.</title>
        <authorList>
            <person name="Buettner E."/>
            <person name="Kellner H."/>
        </authorList>
    </citation>
    <scope>NUCLEOTIDE SEQUENCE [LARGE SCALE GENOMIC DNA]</scope>
    <source>
        <strain evidence="6 7">IHI A82</strain>
    </source>
</reference>
<gene>
    <name evidence="6" type="ORF">EKO27_g4126</name>
</gene>
<dbReference type="Pfam" id="PF00082">
    <property type="entry name" value="Peptidase_S8"/>
    <property type="match status" value="1"/>
</dbReference>
<evidence type="ECO:0000259" key="4">
    <source>
        <dbReference type="Pfam" id="PF00082"/>
    </source>
</evidence>
<dbReference type="EMBL" id="RYZI01000094">
    <property type="protein sequence ID" value="RWA10982.1"/>
    <property type="molecule type" value="Genomic_DNA"/>
</dbReference>
<dbReference type="GO" id="GO:0004252">
    <property type="term" value="F:serine-type endopeptidase activity"/>
    <property type="evidence" value="ECO:0007669"/>
    <property type="project" value="InterPro"/>
</dbReference>
<dbReference type="PRINTS" id="PR00723">
    <property type="entry name" value="SUBTILISIN"/>
</dbReference>
<dbReference type="Proteomes" id="UP000286045">
    <property type="component" value="Unassembled WGS sequence"/>
</dbReference>
<accession>A0A439D996</accession>
<dbReference type="AlphaFoldDB" id="A0A439D996"/>
<evidence type="ECO:0000313" key="6">
    <source>
        <dbReference type="EMBL" id="RWA10982.1"/>
    </source>
</evidence>
<name>A0A439D996_9PEZI</name>
<feature type="domain" description="Peptidase S8/S53" evidence="4">
    <location>
        <begin position="362"/>
        <end position="569"/>
    </location>
</feature>
<organism evidence="6 7">
    <name type="scientific">Xylaria grammica</name>
    <dbReference type="NCBI Taxonomy" id="363999"/>
    <lineage>
        <taxon>Eukaryota</taxon>
        <taxon>Fungi</taxon>
        <taxon>Dikarya</taxon>
        <taxon>Ascomycota</taxon>
        <taxon>Pezizomycotina</taxon>
        <taxon>Sordariomycetes</taxon>
        <taxon>Xylariomycetidae</taxon>
        <taxon>Xylariales</taxon>
        <taxon>Xylariaceae</taxon>
        <taxon>Xylaria</taxon>
    </lineage>
</organism>
<sequence>MPYLIESIEWRLFQELGRLLKARLRRGPPSEDIGRPLQAELFEVELRQAFMVYDVSEKLNQNKYDEFQESLKRLCLLLNDLARPPIVDGGPVAHAYPALDALAKHLELFPGQVDLATGFDDPLFQLPETEDELNAPMSSIPDICEDLRQQMGQGKSLTLLVKEYGLFGTWGAPIGPVKGMSSKESLHQLIMEGAFKPLDFNTLLSGAPPAKFSTRAKRELAVKLGFCLMDFFDADLASKQIYFLNYSNSRPRKEPPYLAFNSKPPPSSDPYNFGMGHPALLSFAKLLLELDFGEVIDLSISPHNSKNSEAYVKLMVIVERLEQERSDSTATDSLNRWFAELANMNAVVRVKPGERDSGSPHIRIAILDTGIENQCLNGIKEYEDFVDRRNESPLDSNGHGTNIFSLLRKVCDDADFFIGRVWEGTKATPDTPLLMEEAIDYARKVWKVDIIVLSSGFQTAKKSVGEAIERANMARILTFASPSNYGNMGDLYYPGRLYGHGKVICLFSTNSMVKSSTTKTFNPSPLDTAAHRTFAILGEDIFLENLREPLNGTSYSTAIGAGIAARILDFSRHPRFRDKLENIDDLWKVEGMLAVFGRMAKRTDNGYRCMAPWVICPRAEEGMERREARERQQSAVVDVLRNALKDIDRA</sequence>
<dbReference type="Pfam" id="PF24476">
    <property type="entry name" value="DUF7580"/>
    <property type="match status" value="1"/>
</dbReference>
<feature type="domain" description="DUF7580" evidence="5">
    <location>
        <begin position="137"/>
        <end position="327"/>
    </location>
</feature>
<evidence type="ECO:0000259" key="5">
    <source>
        <dbReference type="Pfam" id="PF24476"/>
    </source>
</evidence>
<keyword evidence="7" id="KW-1185">Reference proteome</keyword>
<evidence type="ECO:0000256" key="1">
    <source>
        <dbReference type="ARBA" id="ARBA00022670"/>
    </source>
</evidence>
<dbReference type="SUPFAM" id="SSF52743">
    <property type="entry name" value="Subtilisin-like"/>
    <property type="match status" value="1"/>
</dbReference>
<evidence type="ECO:0000313" key="7">
    <source>
        <dbReference type="Proteomes" id="UP000286045"/>
    </source>
</evidence>
<dbReference type="GO" id="GO:0006508">
    <property type="term" value="P:proteolysis"/>
    <property type="evidence" value="ECO:0007669"/>
    <property type="project" value="InterPro"/>
</dbReference>
<dbReference type="Gene3D" id="3.40.50.200">
    <property type="entry name" value="Peptidase S8/S53 domain"/>
    <property type="match status" value="1"/>
</dbReference>
<keyword evidence="1" id="KW-0645">Protease</keyword>
<keyword evidence="2" id="KW-0378">Hydrolase</keyword>
<dbReference type="InterPro" id="IPR036852">
    <property type="entry name" value="Peptidase_S8/S53_dom_sf"/>
</dbReference>
<keyword evidence="3" id="KW-0720">Serine protease</keyword>
<dbReference type="STRING" id="363999.A0A439D996"/>
<comment type="caution">
    <text evidence="6">The sequence shown here is derived from an EMBL/GenBank/DDBJ whole genome shotgun (WGS) entry which is preliminary data.</text>
</comment>
<evidence type="ECO:0000256" key="2">
    <source>
        <dbReference type="ARBA" id="ARBA00022801"/>
    </source>
</evidence>
<dbReference type="InterPro" id="IPR056002">
    <property type="entry name" value="DUF7580"/>
</dbReference>
<dbReference type="InterPro" id="IPR015500">
    <property type="entry name" value="Peptidase_S8_subtilisin-rel"/>
</dbReference>